<protein>
    <submittedName>
        <fullName evidence="2">Uncharacterized protein</fullName>
    </submittedName>
</protein>
<keyword evidence="1" id="KW-0732">Signal</keyword>
<dbReference type="KEGG" id="llh:I41_23690"/>
<dbReference type="Proteomes" id="UP000317909">
    <property type="component" value="Chromosome"/>
</dbReference>
<proteinExistence type="predicted"/>
<sequence precursor="true">MSHHRRCVYSLLAWGVFAAVPIAPSANGSDGADSAYRIVLRSREAQATPANSKASQTGGGSIVVDQPSPNTVVIRMGGSAAAGSTFHCSSAGINFALLQDLEVVSTRAGVRPPRIGMMGRLVGALTVTDPEKWQHADGSATQGPANAALWCCENSILAIDMPSAGVACGQKLAINNQSGPCEASAVTGCYRLTANFQVAATQGKGVWHRQYAVADFDTAPQLDAFWADGLKPFRAVPRDEFGFTLVVRVVEDAPHDAVSRTPQP</sequence>
<evidence type="ECO:0000313" key="3">
    <source>
        <dbReference type="Proteomes" id="UP000317909"/>
    </source>
</evidence>
<gene>
    <name evidence="2" type="ORF">I41_23690</name>
</gene>
<evidence type="ECO:0000256" key="1">
    <source>
        <dbReference type="SAM" id="SignalP"/>
    </source>
</evidence>
<feature type="chain" id="PRO_5021963504" evidence="1">
    <location>
        <begin position="19"/>
        <end position="264"/>
    </location>
</feature>
<dbReference type="RefSeq" id="WP_145432694.1">
    <property type="nucleotide sequence ID" value="NZ_CP036339.1"/>
</dbReference>
<name>A0A517TXT7_9BACT</name>
<organism evidence="2 3">
    <name type="scientific">Lacipirellula limnantheis</name>
    <dbReference type="NCBI Taxonomy" id="2528024"/>
    <lineage>
        <taxon>Bacteria</taxon>
        <taxon>Pseudomonadati</taxon>
        <taxon>Planctomycetota</taxon>
        <taxon>Planctomycetia</taxon>
        <taxon>Pirellulales</taxon>
        <taxon>Lacipirellulaceae</taxon>
        <taxon>Lacipirellula</taxon>
    </lineage>
</organism>
<feature type="signal peptide" evidence="1">
    <location>
        <begin position="1"/>
        <end position="18"/>
    </location>
</feature>
<reference evidence="2 3" key="1">
    <citation type="submission" date="2019-02" db="EMBL/GenBank/DDBJ databases">
        <title>Deep-cultivation of Planctomycetes and their phenomic and genomic characterization uncovers novel biology.</title>
        <authorList>
            <person name="Wiegand S."/>
            <person name="Jogler M."/>
            <person name="Boedeker C."/>
            <person name="Pinto D."/>
            <person name="Vollmers J."/>
            <person name="Rivas-Marin E."/>
            <person name="Kohn T."/>
            <person name="Peeters S.H."/>
            <person name="Heuer A."/>
            <person name="Rast P."/>
            <person name="Oberbeckmann S."/>
            <person name="Bunk B."/>
            <person name="Jeske O."/>
            <person name="Meyerdierks A."/>
            <person name="Storesund J.E."/>
            <person name="Kallscheuer N."/>
            <person name="Luecker S."/>
            <person name="Lage O.M."/>
            <person name="Pohl T."/>
            <person name="Merkel B.J."/>
            <person name="Hornburger P."/>
            <person name="Mueller R.-W."/>
            <person name="Bruemmer F."/>
            <person name="Labrenz M."/>
            <person name="Spormann A.M."/>
            <person name="Op den Camp H."/>
            <person name="Overmann J."/>
            <person name="Amann R."/>
            <person name="Jetten M.S.M."/>
            <person name="Mascher T."/>
            <person name="Medema M.H."/>
            <person name="Devos D.P."/>
            <person name="Kaster A.-K."/>
            <person name="Ovreas L."/>
            <person name="Rohde M."/>
            <person name="Galperin M.Y."/>
            <person name="Jogler C."/>
        </authorList>
    </citation>
    <scope>NUCLEOTIDE SEQUENCE [LARGE SCALE GENOMIC DNA]</scope>
    <source>
        <strain evidence="2 3">I41</strain>
    </source>
</reference>
<accession>A0A517TXT7</accession>
<dbReference type="AlphaFoldDB" id="A0A517TXT7"/>
<dbReference type="EMBL" id="CP036339">
    <property type="protein sequence ID" value="QDT73180.1"/>
    <property type="molecule type" value="Genomic_DNA"/>
</dbReference>
<evidence type="ECO:0000313" key="2">
    <source>
        <dbReference type="EMBL" id="QDT73180.1"/>
    </source>
</evidence>
<keyword evidence="3" id="KW-1185">Reference proteome</keyword>